<protein>
    <submittedName>
        <fullName evidence="1">Uncharacterized protein</fullName>
    </submittedName>
</protein>
<evidence type="ECO:0000313" key="2">
    <source>
        <dbReference type="Proteomes" id="UP000824469"/>
    </source>
</evidence>
<sequence length="54" mass="6058">IMTEGSKEVFEDFWGNLEKITEGFPDHDLPQPFGLGLSITLNSPPSFSDPFRSE</sequence>
<feature type="non-terminal residue" evidence="1">
    <location>
        <position position="54"/>
    </location>
</feature>
<accession>A0AA38KIS3</accession>
<organism evidence="1 2">
    <name type="scientific">Taxus chinensis</name>
    <name type="common">Chinese yew</name>
    <name type="synonym">Taxus wallichiana var. chinensis</name>
    <dbReference type="NCBI Taxonomy" id="29808"/>
    <lineage>
        <taxon>Eukaryota</taxon>
        <taxon>Viridiplantae</taxon>
        <taxon>Streptophyta</taxon>
        <taxon>Embryophyta</taxon>
        <taxon>Tracheophyta</taxon>
        <taxon>Spermatophyta</taxon>
        <taxon>Pinopsida</taxon>
        <taxon>Pinidae</taxon>
        <taxon>Conifers II</taxon>
        <taxon>Cupressales</taxon>
        <taxon>Taxaceae</taxon>
        <taxon>Taxus</taxon>
    </lineage>
</organism>
<evidence type="ECO:0000313" key="1">
    <source>
        <dbReference type="EMBL" id="KAH9307113.1"/>
    </source>
</evidence>
<reference evidence="1 2" key="1">
    <citation type="journal article" date="2021" name="Nat. Plants">
        <title>The Taxus genome provides insights into paclitaxel biosynthesis.</title>
        <authorList>
            <person name="Xiong X."/>
            <person name="Gou J."/>
            <person name="Liao Q."/>
            <person name="Li Y."/>
            <person name="Zhou Q."/>
            <person name="Bi G."/>
            <person name="Li C."/>
            <person name="Du R."/>
            <person name="Wang X."/>
            <person name="Sun T."/>
            <person name="Guo L."/>
            <person name="Liang H."/>
            <person name="Lu P."/>
            <person name="Wu Y."/>
            <person name="Zhang Z."/>
            <person name="Ro D.K."/>
            <person name="Shang Y."/>
            <person name="Huang S."/>
            <person name="Yan J."/>
        </authorList>
    </citation>
    <scope>NUCLEOTIDE SEQUENCE [LARGE SCALE GENOMIC DNA]</scope>
    <source>
        <strain evidence="1">Ta-2019</strain>
    </source>
</reference>
<gene>
    <name evidence="1" type="ORF">KI387_043785</name>
</gene>
<keyword evidence="2" id="KW-1185">Reference proteome</keyword>
<dbReference type="Proteomes" id="UP000824469">
    <property type="component" value="Unassembled WGS sequence"/>
</dbReference>
<proteinExistence type="predicted"/>
<dbReference type="AlphaFoldDB" id="A0AA38KIS3"/>
<name>A0AA38KIS3_TAXCH</name>
<comment type="caution">
    <text evidence="1">The sequence shown here is derived from an EMBL/GenBank/DDBJ whole genome shotgun (WGS) entry which is preliminary data.</text>
</comment>
<dbReference type="EMBL" id="JAHRHJ020000008">
    <property type="protein sequence ID" value="KAH9307113.1"/>
    <property type="molecule type" value="Genomic_DNA"/>
</dbReference>
<feature type="non-terminal residue" evidence="1">
    <location>
        <position position="1"/>
    </location>
</feature>